<reference evidence="11" key="1">
    <citation type="submission" date="2019-08" db="EMBL/GenBank/DDBJ databases">
        <title>Seonamhaeicola sediminis sp. nov., isolated from marine sediment.</title>
        <authorList>
            <person name="Cao W.R."/>
        </authorList>
    </citation>
    <scope>NUCLEOTIDE SEQUENCE [LARGE SCALE GENOMIC DNA]</scope>
    <source>
        <strain evidence="11">Gy8</strain>
    </source>
</reference>
<evidence type="ECO:0000313" key="10">
    <source>
        <dbReference type="EMBL" id="TXE13156.1"/>
    </source>
</evidence>
<evidence type="ECO:0000256" key="6">
    <source>
        <dbReference type="ARBA" id="ARBA00023136"/>
    </source>
</evidence>
<gene>
    <name evidence="10" type="ORF">FUA26_05005</name>
</gene>
<dbReference type="InterPro" id="IPR001469">
    <property type="entry name" value="ATP_synth_F1_dsu/esu"/>
</dbReference>
<dbReference type="CDD" id="cd12152">
    <property type="entry name" value="F1-ATPase_delta"/>
    <property type="match status" value="1"/>
</dbReference>
<evidence type="ECO:0000256" key="5">
    <source>
        <dbReference type="ARBA" id="ARBA00023065"/>
    </source>
</evidence>
<dbReference type="AlphaFoldDB" id="A0A5C7AWK8"/>
<evidence type="ECO:0000256" key="3">
    <source>
        <dbReference type="ARBA" id="ARBA00005712"/>
    </source>
</evidence>
<dbReference type="InterPro" id="IPR036771">
    <property type="entry name" value="ATPsynth_dsu/esu_N"/>
</dbReference>
<dbReference type="GO" id="GO:0046933">
    <property type="term" value="F:proton-transporting ATP synthase activity, rotational mechanism"/>
    <property type="evidence" value="ECO:0007669"/>
    <property type="project" value="InterPro"/>
</dbReference>
<dbReference type="PANTHER" id="PTHR13822">
    <property type="entry name" value="ATP SYNTHASE DELTA/EPSILON CHAIN"/>
    <property type="match status" value="1"/>
</dbReference>
<dbReference type="GO" id="GO:0012505">
    <property type="term" value="C:endomembrane system"/>
    <property type="evidence" value="ECO:0007669"/>
    <property type="project" value="UniProtKB-SubCell"/>
</dbReference>
<evidence type="ECO:0000256" key="7">
    <source>
        <dbReference type="ARBA" id="ARBA00023196"/>
    </source>
</evidence>
<evidence type="ECO:0000259" key="9">
    <source>
        <dbReference type="Pfam" id="PF02823"/>
    </source>
</evidence>
<keyword evidence="11" id="KW-1185">Reference proteome</keyword>
<keyword evidence="6" id="KW-0472">Membrane</keyword>
<organism evidence="10 11">
    <name type="scientific">Seonamhaeicola algicola</name>
    <dbReference type="NCBI Taxonomy" id="1719036"/>
    <lineage>
        <taxon>Bacteria</taxon>
        <taxon>Pseudomonadati</taxon>
        <taxon>Bacteroidota</taxon>
        <taxon>Flavobacteriia</taxon>
        <taxon>Flavobacteriales</taxon>
        <taxon>Flavobacteriaceae</taxon>
    </lineage>
</organism>
<accession>A0A5C7AWK8</accession>
<evidence type="ECO:0000256" key="4">
    <source>
        <dbReference type="ARBA" id="ARBA00022448"/>
    </source>
</evidence>
<dbReference type="SUPFAM" id="SSF51344">
    <property type="entry name" value="Epsilon subunit of F1F0-ATP synthase N-terminal domain"/>
    <property type="match status" value="1"/>
</dbReference>
<dbReference type="Pfam" id="PF02823">
    <property type="entry name" value="ATP-synt_DE_N"/>
    <property type="match status" value="1"/>
</dbReference>
<evidence type="ECO:0000313" key="11">
    <source>
        <dbReference type="Proteomes" id="UP000321790"/>
    </source>
</evidence>
<keyword evidence="7" id="KW-0139">CF(1)</keyword>
<sequence length="97" mass="10620">MYLEIVSPEATLFSGEVDSVAVPGVNGEFQMLNNHAPIISLLKEGVVKIHTHTQTHLEFNDLDGKIVPHADDDKILTVQINSGTIEMKDNKVIVLAD</sequence>
<evidence type="ECO:0000256" key="1">
    <source>
        <dbReference type="ARBA" id="ARBA00003543"/>
    </source>
</evidence>
<proteinExistence type="inferred from homology"/>
<evidence type="ECO:0000256" key="2">
    <source>
        <dbReference type="ARBA" id="ARBA00004184"/>
    </source>
</evidence>
<dbReference type="RefSeq" id="WP_147132393.1">
    <property type="nucleotide sequence ID" value="NZ_VOSC01000012.1"/>
</dbReference>
<dbReference type="Proteomes" id="UP000321790">
    <property type="component" value="Unassembled WGS sequence"/>
</dbReference>
<protein>
    <submittedName>
        <fullName evidence="10">F0F1 ATP synthase subunit epsilon</fullName>
    </submittedName>
</protein>
<dbReference type="OrthoDB" id="5294255at2"/>
<dbReference type="Gene3D" id="2.60.15.10">
    <property type="entry name" value="F0F1 ATP synthase delta/epsilon subunit, N-terminal"/>
    <property type="match status" value="1"/>
</dbReference>
<dbReference type="InterPro" id="IPR020546">
    <property type="entry name" value="ATP_synth_F1_dsu/esu_N"/>
</dbReference>
<comment type="function">
    <text evidence="1">Produces ATP from ADP in the presence of a proton gradient across the membrane.</text>
</comment>
<evidence type="ECO:0000256" key="8">
    <source>
        <dbReference type="ARBA" id="ARBA00023310"/>
    </source>
</evidence>
<keyword evidence="4" id="KW-0813">Transport</keyword>
<dbReference type="GO" id="GO:0045259">
    <property type="term" value="C:proton-transporting ATP synthase complex"/>
    <property type="evidence" value="ECO:0007669"/>
    <property type="project" value="UniProtKB-KW"/>
</dbReference>
<feature type="domain" description="ATP synthase F1 complex delta/epsilon subunit N-terminal" evidence="9">
    <location>
        <begin position="1"/>
        <end position="55"/>
    </location>
</feature>
<comment type="subcellular location">
    <subcellularLocation>
        <location evidence="2">Endomembrane system</location>
        <topology evidence="2">Peripheral membrane protein</topology>
    </subcellularLocation>
</comment>
<dbReference type="PANTHER" id="PTHR13822:SF10">
    <property type="entry name" value="ATP SYNTHASE EPSILON CHAIN, CHLOROPLASTIC"/>
    <property type="match status" value="1"/>
</dbReference>
<name>A0A5C7AWK8_9FLAO</name>
<keyword evidence="5" id="KW-0406">Ion transport</keyword>
<comment type="similarity">
    <text evidence="3">Belongs to the ATPase epsilon chain family.</text>
</comment>
<keyword evidence="8" id="KW-0066">ATP synthesis</keyword>
<dbReference type="EMBL" id="VOSC01000012">
    <property type="protein sequence ID" value="TXE13156.1"/>
    <property type="molecule type" value="Genomic_DNA"/>
</dbReference>
<comment type="caution">
    <text evidence="10">The sequence shown here is derived from an EMBL/GenBank/DDBJ whole genome shotgun (WGS) entry which is preliminary data.</text>
</comment>